<keyword evidence="5 8" id="KW-1133">Transmembrane helix</keyword>
<evidence type="ECO:0000256" key="8">
    <source>
        <dbReference type="SAM" id="Phobius"/>
    </source>
</evidence>
<feature type="compositionally biased region" description="Basic and acidic residues" evidence="7">
    <location>
        <begin position="299"/>
        <end position="317"/>
    </location>
</feature>
<dbReference type="EMBL" id="MLAK01000533">
    <property type="protein sequence ID" value="OHT13365.1"/>
    <property type="molecule type" value="Genomic_DNA"/>
</dbReference>
<comment type="caution">
    <text evidence="9">The sequence shown here is derived from an EMBL/GenBank/DDBJ whole genome shotgun (WGS) entry which is preliminary data.</text>
</comment>
<gene>
    <name evidence="9" type="ORF">TRFO_16452</name>
</gene>
<dbReference type="GO" id="GO:0016020">
    <property type="term" value="C:membrane"/>
    <property type="evidence" value="ECO:0007669"/>
    <property type="project" value="UniProtKB-SubCell"/>
</dbReference>
<evidence type="ECO:0000313" key="10">
    <source>
        <dbReference type="Proteomes" id="UP000179807"/>
    </source>
</evidence>
<comment type="similarity">
    <text evidence="2">Belongs to the SLC35F solute transporter family.</text>
</comment>
<feature type="compositionally biased region" description="Polar residues" evidence="7">
    <location>
        <begin position="337"/>
        <end position="351"/>
    </location>
</feature>
<feature type="region of interest" description="Disordered" evidence="7">
    <location>
        <begin position="299"/>
        <end position="351"/>
    </location>
</feature>
<keyword evidence="3" id="KW-0813">Transport</keyword>
<accession>A0A1J4KV34</accession>
<dbReference type="Pfam" id="PF06027">
    <property type="entry name" value="SLC35F"/>
    <property type="match status" value="1"/>
</dbReference>
<dbReference type="RefSeq" id="XP_068366501.1">
    <property type="nucleotide sequence ID" value="XM_068498979.1"/>
</dbReference>
<evidence type="ECO:0000256" key="6">
    <source>
        <dbReference type="ARBA" id="ARBA00023136"/>
    </source>
</evidence>
<dbReference type="SUPFAM" id="SSF103481">
    <property type="entry name" value="Multidrug resistance efflux transporter EmrE"/>
    <property type="match status" value="1"/>
</dbReference>
<sequence>MDILAPLKRLLQKKWAVLIAWQVISLFLCLGATICSFIATYYATTIPLMMMAIGYTLLLCISCWRVPKTEIAFWRYSIVAILLVAGDYTGIQAYNMTSLASALLFVTTVSFWTAPVAWVILKRKITVVQFFAILLGMCGSVMVFIADGTEGNRWVGNILALISAITYAIGTVLQELLVHCDSIHIYLFRVALTASPISIILTSSLEWKTMRDFEWTWQSVLMTLSYSVILVIYYCASPFVMQFSDATTMNLSMLTSNFYSLAISILAFGQKASWLYLVGFFCIPIAIALFTVFAPKPPEAKKGESYESSDIENKDQTYDQSDINSVKNSSSSDSTSEAPNTESSTTRSTSA</sequence>
<evidence type="ECO:0000256" key="1">
    <source>
        <dbReference type="ARBA" id="ARBA00004141"/>
    </source>
</evidence>
<dbReference type="AlphaFoldDB" id="A0A1J4KV34"/>
<dbReference type="GO" id="GO:0022857">
    <property type="term" value="F:transmembrane transporter activity"/>
    <property type="evidence" value="ECO:0007669"/>
    <property type="project" value="InterPro"/>
</dbReference>
<feature type="transmembrane region" description="Helical" evidence="8">
    <location>
        <begin position="15"/>
        <end position="42"/>
    </location>
</feature>
<feature type="transmembrane region" description="Helical" evidence="8">
    <location>
        <begin position="158"/>
        <end position="178"/>
    </location>
</feature>
<dbReference type="VEuPathDB" id="TrichDB:TRFO_16452"/>
<evidence type="ECO:0000256" key="3">
    <source>
        <dbReference type="ARBA" id="ARBA00022448"/>
    </source>
</evidence>
<feature type="transmembrane region" description="Helical" evidence="8">
    <location>
        <begin position="100"/>
        <end position="121"/>
    </location>
</feature>
<evidence type="ECO:0000313" key="9">
    <source>
        <dbReference type="EMBL" id="OHT13365.1"/>
    </source>
</evidence>
<protein>
    <submittedName>
        <fullName evidence="9">Integral membrane protein</fullName>
    </submittedName>
</protein>
<feature type="transmembrane region" description="Helical" evidence="8">
    <location>
        <begin position="274"/>
        <end position="294"/>
    </location>
</feature>
<dbReference type="InterPro" id="IPR052221">
    <property type="entry name" value="SLC35F_Transporter"/>
</dbReference>
<evidence type="ECO:0000256" key="2">
    <source>
        <dbReference type="ARBA" id="ARBA00007863"/>
    </source>
</evidence>
<dbReference type="InterPro" id="IPR037185">
    <property type="entry name" value="EmrE-like"/>
</dbReference>
<feature type="compositionally biased region" description="Low complexity" evidence="7">
    <location>
        <begin position="321"/>
        <end position="336"/>
    </location>
</feature>
<feature type="transmembrane region" description="Helical" evidence="8">
    <location>
        <begin position="128"/>
        <end position="146"/>
    </location>
</feature>
<evidence type="ECO:0000256" key="5">
    <source>
        <dbReference type="ARBA" id="ARBA00022989"/>
    </source>
</evidence>
<dbReference type="PANTHER" id="PTHR14233">
    <property type="entry name" value="DUF914-RELATED"/>
    <property type="match status" value="1"/>
</dbReference>
<reference evidence="9" key="1">
    <citation type="submission" date="2016-10" db="EMBL/GenBank/DDBJ databases">
        <authorList>
            <person name="Benchimol M."/>
            <person name="Almeida L.G."/>
            <person name="Vasconcelos A.T."/>
            <person name="Perreira-Neves A."/>
            <person name="Rosa I.A."/>
            <person name="Tasca T."/>
            <person name="Bogo M.R."/>
            <person name="de Souza W."/>
        </authorList>
    </citation>
    <scope>NUCLEOTIDE SEQUENCE [LARGE SCALE GENOMIC DNA]</scope>
    <source>
        <strain evidence="9">K</strain>
    </source>
</reference>
<feature type="transmembrane region" description="Helical" evidence="8">
    <location>
        <begin position="48"/>
        <end position="66"/>
    </location>
</feature>
<comment type="subcellular location">
    <subcellularLocation>
        <location evidence="1">Membrane</location>
        <topology evidence="1">Multi-pass membrane protein</topology>
    </subcellularLocation>
</comment>
<keyword evidence="10" id="KW-1185">Reference proteome</keyword>
<dbReference type="Proteomes" id="UP000179807">
    <property type="component" value="Unassembled WGS sequence"/>
</dbReference>
<feature type="transmembrane region" description="Helical" evidence="8">
    <location>
        <begin position="248"/>
        <end position="268"/>
    </location>
</feature>
<dbReference type="GeneID" id="94833683"/>
<keyword evidence="4 8" id="KW-0812">Transmembrane</keyword>
<name>A0A1J4KV34_9EUKA</name>
<organism evidence="9 10">
    <name type="scientific">Tritrichomonas foetus</name>
    <dbReference type="NCBI Taxonomy" id="1144522"/>
    <lineage>
        <taxon>Eukaryota</taxon>
        <taxon>Metamonada</taxon>
        <taxon>Parabasalia</taxon>
        <taxon>Tritrichomonadida</taxon>
        <taxon>Tritrichomonadidae</taxon>
        <taxon>Tritrichomonas</taxon>
    </lineage>
</organism>
<feature type="transmembrane region" description="Helical" evidence="8">
    <location>
        <begin position="185"/>
        <end position="205"/>
    </location>
</feature>
<keyword evidence="6 8" id="KW-0472">Membrane</keyword>
<dbReference type="InterPro" id="IPR009262">
    <property type="entry name" value="SLC35_F1/F2/F6"/>
</dbReference>
<feature type="transmembrane region" description="Helical" evidence="8">
    <location>
        <begin position="73"/>
        <end position="94"/>
    </location>
</feature>
<dbReference type="PANTHER" id="PTHR14233:SF4">
    <property type="entry name" value="SOLUTE CARRIER FAMILY 35 MEMBER F2"/>
    <property type="match status" value="1"/>
</dbReference>
<feature type="transmembrane region" description="Helical" evidence="8">
    <location>
        <begin position="217"/>
        <end position="236"/>
    </location>
</feature>
<proteinExistence type="inferred from homology"/>
<evidence type="ECO:0000256" key="7">
    <source>
        <dbReference type="SAM" id="MobiDB-lite"/>
    </source>
</evidence>
<dbReference type="OrthoDB" id="429955at2759"/>
<evidence type="ECO:0000256" key="4">
    <source>
        <dbReference type="ARBA" id="ARBA00022692"/>
    </source>
</evidence>